<comment type="caution">
    <text evidence="2">The sequence shown here is derived from an EMBL/GenBank/DDBJ whole genome shotgun (WGS) entry which is preliminary data.</text>
</comment>
<proteinExistence type="predicted"/>
<dbReference type="Proteomes" id="UP000778757">
    <property type="component" value="Unassembled WGS sequence"/>
</dbReference>
<reference evidence="2 3" key="1">
    <citation type="journal article" date="2019" name="Curr. Microbiol.">
        <title>Vibrio chemaguriensis sp. nov., from Sundarbans, Bay of Bengal.</title>
        <authorList>
            <person name="Ghosh A."/>
            <person name="Bhadury P."/>
        </authorList>
    </citation>
    <scope>NUCLEOTIDE SEQUENCE [LARGE SCALE GENOMIC DNA]</scope>
    <source>
        <strain evidence="2 3">Iso1</strain>
    </source>
</reference>
<protein>
    <submittedName>
        <fullName evidence="2">Uncharacterized protein</fullName>
    </submittedName>
</protein>
<evidence type="ECO:0000313" key="3">
    <source>
        <dbReference type="Proteomes" id="UP000778757"/>
    </source>
</evidence>
<feature type="transmembrane region" description="Helical" evidence="1">
    <location>
        <begin position="182"/>
        <end position="205"/>
    </location>
</feature>
<keyword evidence="3" id="KW-1185">Reference proteome</keyword>
<evidence type="ECO:0000256" key="1">
    <source>
        <dbReference type="SAM" id="Phobius"/>
    </source>
</evidence>
<sequence length="246" mass="28426">MNDKKEKGVQVTFPIGLFNNEPRNDTPIYFRFRIKILDNKAINRISNVTKSKSPTILGDFSKIEVTDFRINEARNLPYKIRKKVIDFQSINVIHFFLIREATSEFKVSHSNYERCRLLETELWDKYLGLKDTKSQKLIYHWKQKTSGYISEEDEMSNSKSDLFINHFSAFAKFSSNTIPKRAAGFVLLLSILIGIASGLATNYIWNSTSNSILVTEIQDNDVNMPLKTTSTFACDMYWPTPKPENL</sequence>
<organism evidence="2 3">
    <name type="scientific">Vibrio chemaguriensis</name>
    <dbReference type="NCBI Taxonomy" id="2527672"/>
    <lineage>
        <taxon>Bacteria</taxon>
        <taxon>Pseudomonadati</taxon>
        <taxon>Pseudomonadota</taxon>
        <taxon>Gammaproteobacteria</taxon>
        <taxon>Vibrionales</taxon>
        <taxon>Vibrionaceae</taxon>
        <taxon>Vibrio</taxon>
    </lineage>
</organism>
<gene>
    <name evidence="2" type="ORF">EX191_09515</name>
</gene>
<dbReference type="RefSeq" id="WP_193447623.1">
    <property type="nucleotide sequence ID" value="NZ_SHOE01000008.1"/>
</dbReference>
<keyword evidence="1" id="KW-1133">Transmembrane helix</keyword>
<keyword evidence="1" id="KW-0812">Transmembrane</keyword>
<keyword evidence="1" id="KW-0472">Membrane</keyword>
<dbReference type="EMBL" id="SHOE01000008">
    <property type="protein sequence ID" value="NKJ68026.1"/>
    <property type="molecule type" value="Genomic_DNA"/>
</dbReference>
<accession>A0ABX1HVE6</accession>
<name>A0ABX1HVE6_9VIBR</name>
<evidence type="ECO:0000313" key="2">
    <source>
        <dbReference type="EMBL" id="NKJ68026.1"/>
    </source>
</evidence>